<comment type="similarity">
    <text evidence="6">Belongs to the glucose-6-phosphate dehydrogenase family.</text>
</comment>
<dbReference type="HAMAP" id="MF_00966">
    <property type="entry name" value="G6PD"/>
    <property type="match status" value="1"/>
</dbReference>
<accession>A0ABU8LR52</accession>
<dbReference type="PRINTS" id="PR00079">
    <property type="entry name" value="G6PDHDRGNASE"/>
</dbReference>
<dbReference type="PIRSF" id="PIRSF000110">
    <property type="entry name" value="G6PD"/>
    <property type="match status" value="1"/>
</dbReference>
<dbReference type="InterPro" id="IPR036291">
    <property type="entry name" value="NAD(P)-bd_dom_sf"/>
</dbReference>
<feature type="binding site" evidence="6">
    <location>
        <position position="165"/>
    </location>
    <ligand>
        <name>substrate</name>
    </ligand>
</feature>
<dbReference type="PANTHER" id="PTHR23429">
    <property type="entry name" value="GLUCOSE-6-PHOSPHATE 1-DEHYDROGENASE G6PD"/>
    <property type="match status" value="1"/>
</dbReference>
<dbReference type="InterPro" id="IPR022675">
    <property type="entry name" value="G6P_DH_C"/>
</dbReference>
<sequence>MTDSETTLCILGASGDLTFRLLLPALGQLLTEEPDRTVHLVGAGIDDWTDEKWRSVVADSFATADASGATVEAVLAGARYRKSDITDSEDFAALLDTCSGTVALYFAVPPAVAAKACTALESVDLPDGLILALEKPFGTDEASAQLLNKQLTRVVPEEQVHRIDHFLGRSTVLNVLGLRFANRVFEPVWSREHIESVAIRYDETLGLENRAGYYDKAGAMVDMIQSHLLQVLAIVAMDPPATLDAADFREAKATALRATSVWNHDPAANSRRARYTAGSINGRELPNYVDEGGVDVTRNTETLAEVTFAVATHRWAGVPFTLRSGKGLGEKCSEIVIRFRQVSLLPAGFDGSTEPSVLRLSLGADKMALELNLNGPGAPFHLDRATLEADFSEGERRAYSEVLAGIIDGDPSLSVRGDTAERCWHIVQPVLEAWAADQVPLEDYPAGSSGPKAWPEL</sequence>
<evidence type="ECO:0000259" key="7">
    <source>
        <dbReference type="Pfam" id="PF00479"/>
    </source>
</evidence>
<evidence type="ECO:0000256" key="1">
    <source>
        <dbReference type="ARBA" id="ARBA00004937"/>
    </source>
</evidence>
<feature type="binding site" evidence="6">
    <location>
        <position position="135"/>
    </location>
    <ligand>
        <name>NADP(+)</name>
        <dbReference type="ChEBI" id="CHEBI:58349"/>
    </ligand>
</feature>
<name>A0ABU8LR52_9MICO</name>
<keyword evidence="10" id="KW-1185">Reference proteome</keyword>
<feature type="binding site" evidence="6">
    <location>
        <position position="203"/>
    </location>
    <ligand>
        <name>substrate</name>
    </ligand>
</feature>
<proteinExistence type="inferred from homology"/>
<dbReference type="InterPro" id="IPR022674">
    <property type="entry name" value="G6P_DH_NAD-bd"/>
</dbReference>
<feature type="domain" description="Glucose-6-phosphate dehydrogenase NAD-binding" evidence="7">
    <location>
        <begin position="10"/>
        <end position="174"/>
    </location>
</feature>
<evidence type="ECO:0000256" key="3">
    <source>
        <dbReference type="ARBA" id="ARBA00022857"/>
    </source>
</evidence>
<organism evidence="9 10">
    <name type="scientific">Microbacterium marmarense</name>
    <dbReference type="NCBI Taxonomy" id="3122051"/>
    <lineage>
        <taxon>Bacteria</taxon>
        <taxon>Bacillati</taxon>
        <taxon>Actinomycetota</taxon>
        <taxon>Actinomycetes</taxon>
        <taxon>Micrococcales</taxon>
        <taxon>Microbacteriaceae</taxon>
        <taxon>Microbacterium</taxon>
    </lineage>
</organism>
<reference evidence="9 10" key="1">
    <citation type="submission" date="2024-02" db="EMBL/GenBank/DDBJ databases">
        <authorList>
            <person name="Saticioglu I.B."/>
        </authorList>
    </citation>
    <scope>NUCLEOTIDE SEQUENCE [LARGE SCALE GENOMIC DNA]</scope>
    <source>
        <strain evidence="9 10">Mu-86</strain>
    </source>
</reference>
<gene>
    <name evidence="6" type="primary">zwf</name>
    <name evidence="9" type="ORF">WDU96_00715</name>
</gene>
<comment type="function">
    <text evidence="6">Catalyzes the oxidation of glucose 6-phosphate to 6-phosphogluconolactone.</text>
</comment>
<evidence type="ECO:0000313" key="9">
    <source>
        <dbReference type="EMBL" id="MEJ1154120.1"/>
    </source>
</evidence>
<dbReference type="Gene3D" id="3.30.360.10">
    <property type="entry name" value="Dihydrodipicolinate Reductase, domain 2"/>
    <property type="match status" value="1"/>
</dbReference>
<evidence type="ECO:0000256" key="5">
    <source>
        <dbReference type="ARBA" id="ARBA00023277"/>
    </source>
</evidence>
<dbReference type="RefSeq" id="WP_337336568.1">
    <property type="nucleotide sequence ID" value="NZ_JBBDGL010000001.1"/>
</dbReference>
<evidence type="ECO:0000313" key="10">
    <source>
        <dbReference type="Proteomes" id="UP001368654"/>
    </source>
</evidence>
<feature type="active site" description="Proton acceptor" evidence="6">
    <location>
        <position position="227"/>
    </location>
</feature>
<feature type="binding site" evidence="6">
    <location>
        <position position="331"/>
    </location>
    <ligand>
        <name>substrate</name>
    </ligand>
</feature>
<comment type="caution">
    <text evidence="6">Lacks conserved residue(s) required for the propagation of feature annotation.</text>
</comment>
<dbReference type="InterPro" id="IPR001282">
    <property type="entry name" value="G6P_DH"/>
</dbReference>
<comment type="pathway">
    <text evidence="1 6">Carbohydrate degradation; pentose phosphate pathway; D-ribulose 5-phosphate from D-glucose 6-phosphate (oxidative stage): step 1/3.</text>
</comment>
<comment type="caution">
    <text evidence="9">The sequence shown here is derived from an EMBL/GenBank/DDBJ whole genome shotgun (WGS) entry which is preliminary data.</text>
</comment>
<keyword evidence="4 6" id="KW-0560">Oxidoreductase</keyword>
<feature type="binding site" evidence="6">
    <location>
        <begin position="84"/>
        <end position="85"/>
    </location>
    <ligand>
        <name>NADP(+)</name>
        <dbReference type="ChEBI" id="CHEBI:58349"/>
    </ligand>
</feature>
<feature type="domain" description="Glucose-6-phosphate dehydrogenase C-terminal" evidence="8">
    <location>
        <begin position="178"/>
        <end position="454"/>
    </location>
</feature>
<protein>
    <recommendedName>
        <fullName evidence="6">Glucose-6-phosphate 1-dehydrogenase</fullName>
        <shortName evidence="6">G6PD</shortName>
        <ecNumber evidence="6">1.1.1.49</ecNumber>
    </recommendedName>
</protein>
<keyword evidence="5 6" id="KW-0119">Carbohydrate metabolism</keyword>
<dbReference type="Gene3D" id="3.40.50.720">
    <property type="entry name" value="NAD(P)-binding Rossmann-like Domain"/>
    <property type="match status" value="1"/>
</dbReference>
<dbReference type="Proteomes" id="UP001368654">
    <property type="component" value="Unassembled WGS sequence"/>
</dbReference>
<comment type="catalytic activity">
    <reaction evidence="6">
        <text>D-glucose 6-phosphate + NADP(+) = 6-phospho-D-glucono-1,5-lactone + NADPH + H(+)</text>
        <dbReference type="Rhea" id="RHEA:15841"/>
        <dbReference type="ChEBI" id="CHEBI:15378"/>
        <dbReference type="ChEBI" id="CHEBI:57783"/>
        <dbReference type="ChEBI" id="CHEBI:57955"/>
        <dbReference type="ChEBI" id="CHEBI:58349"/>
        <dbReference type="ChEBI" id="CHEBI:61548"/>
        <dbReference type="EC" id="1.1.1.49"/>
    </reaction>
</comment>
<evidence type="ECO:0000256" key="2">
    <source>
        <dbReference type="ARBA" id="ARBA00022526"/>
    </source>
</evidence>
<dbReference type="EC" id="1.1.1.49" evidence="6"/>
<dbReference type="GO" id="GO:0004345">
    <property type="term" value="F:glucose-6-phosphate dehydrogenase activity"/>
    <property type="evidence" value="ECO:0007669"/>
    <property type="project" value="UniProtKB-EC"/>
</dbReference>
<evidence type="ECO:0000256" key="4">
    <source>
        <dbReference type="ARBA" id="ARBA00023002"/>
    </source>
</evidence>
<keyword evidence="3 6" id="KW-0521">NADP</keyword>
<keyword evidence="2 6" id="KW-0313">Glucose metabolism</keyword>
<feature type="binding site" evidence="6">
    <location>
        <position position="222"/>
    </location>
    <ligand>
        <name>substrate</name>
    </ligand>
</feature>
<evidence type="ECO:0000256" key="6">
    <source>
        <dbReference type="HAMAP-Rule" id="MF_00966"/>
    </source>
</evidence>
<dbReference type="Pfam" id="PF00479">
    <property type="entry name" value="G6PD_N"/>
    <property type="match status" value="1"/>
</dbReference>
<dbReference type="Pfam" id="PF02781">
    <property type="entry name" value="G6PD_C"/>
    <property type="match status" value="1"/>
</dbReference>
<dbReference type="SUPFAM" id="SSF51735">
    <property type="entry name" value="NAD(P)-binding Rossmann-fold domains"/>
    <property type="match status" value="1"/>
</dbReference>
<dbReference type="SUPFAM" id="SSF55347">
    <property type="entry name" value="Glyceraldehyde-3-phosphate dehydrogenase-like, C-terminal domain"/>
    <property type="match status" value="1"/>
</dbReference>
<dbReference type="EMBL" id="JBBDGL010000001">
    <property type="protein sequence ID" value="MEJ1154120.1"/>
    <property type="molecule type" value="Genomic_DNA"/>
</dbReference>
<feature type="binding site" evidence="6">
    <location>
        <position position="326"/>
    </location>
    <ligand>
        <name>substrate</name>
    </ligand>
</feature>
<dbReference type="NCBIfam" id="NF009492">
    <property type="entry name" value="PRK12853.1-3"/>
    <property type="match status" value="1"/>
</dbReference>
<evidence type="ECO:0000259" key="8">
    <source>
        <dbReference type="Pfam" id="PF02781"/>
    </source>
</evidence>
<dbReference type="PANTHER" id="PTHR23429:SF0">
    <property type="entry name" value="GLUCOSE-6-PHOSPHATE 1-DEHYDROGENASE"/>
    <property type="match status" value="1"/>
</dbReference>